<comment type="caution">
    <text evidence="4">The sequence shown here is derived from an EMBL/GenBank/DDBJ whole genome shotgun (WGS) entry which is preliminary data.</text>
</comment>
<dbReference type="InterPro" id="IPR016181">
    <property type="entry name" value="Acyl_CoA_acyltransferase"/>
</dbReference>
<accession>A0ABW0BHR7</accession>
<keyword evidence="2 4" id="KW-0012">Acyltransferase</keyword>
<reference evidence="5" key="1">
    <citation type="journal article" date="2019" name="Int. J. Syst. Evol. Microbiol.">
        <title>The Global Catalogue of Microorganisms (GCM) 10K type strain sequencing project: providing services to taxonomists for standard genome sequencing and annotation.</title>
        <authorList>
            <consortium name="The Broad Institute Genomics Platform"/>
            <consortium name="The Broad Institute Genome Sequencing Center for Infectious Disease"/>
            <person name="Wu L."/>
            <person name="Ma J."/>
        </authorList>
    </citation>
    <scope>NUCLEOTIDE SEQUENCE [LARGE SCALE GENOMIC DNA]</scope>
    <source>
        <strain evidence="5">DFY41</strain>
    </source>
</reference>
<gene>
    <name evidence="4" type="ORF">ACFPGP_08585</name>
</gene>
<sequence length="183" mass="20419">MTPERAPKHRGEVVLRAATAKDAEAGADLQRICWHEAYTGHTDPKILAARLADRDRWVEAWRTQLASGPPRVVAEEDGVLIGFAVAGPTRDKDAPVPEELYALYTREAWWGSGLGDRLLRAVLPRERAASLWVLSTNERARRFYARHGFHPDGAHHRYAGLDVEEIRLVRAGVTADGRTVRPS</sequence>
<keyword evidence="5" id="KW-1185">Reference proteome</keyword>
<dbReference type="Gene3D" id="3.40.630.30">
    <property type="match status" value="1"/>
</dbReference>
<evidence type="ECO:0000313" key="5">
    <source>
        <dbReference type="Proteomes" id="UP001596087"/>
    </source>
</evidence>
<evidence type="ECO:0000313" key="4">
    <source>
        <dbReference type="EMBL" id="MFC5176728.1"/>
    </source>
</evidence>
<evidence type="ECO:0000256" key="1">
    <source>
        <dbReference type="ARBA" id="ARBA00022679"/>
    </source>
</evidence>
<dbReference type="Pfam" id="PF00583">
    <property type="entry name" value="Acetyltransf_1"/>
    <property type="match status" value="1"/>
</dbReference>
<dbReference type="PANTHER" id="PTHR43877">
    <property type="entry name" value="AMINOALKYLPHOSPHONATE N-ACETYLTRANSFERASE-RELATED-RELATED"/>
    <property type="match status" value="1"/>
</dbReference>
<dbReference type="SUPFAM" id="SSF55729">
    <property type="entry name" value="Acyl-CoA N-acyltransferases (Nat)"/>
    <property type="match status" value="1"/>
</dbReference>
<feature type="domain" description="N-acetyltransferase" evidence="3">
    <location>
        <begin position="13"/>
        <end position="170"/>
    </location>
</feature>
<dbReference type="RefSeq" id="WP_378589239.1">
    <property type="nucleotide sequence ID" value="NZ_JBHSKD010000008.1"/>
</dbReference>
<name>A0ABW0BHR7_9ACTN</name>
<protein>
    <submittedName>
        <fullName evidence="4">GNAT family N-acetyltransferase</fullName>
        <ecNumber evidence="4">2.3.-.-</ecNumber>
    </submittedName>
</protein>
<dbReference type="Proteomes" id="UP001596087">
    <property type="component" value="Unassembled WGS sequence"/>
</dbReference>
<dbReference type="PROSITE" id="PS51186">
    <property type="entry name" value="GNAT"/>
    <property type="match status" value="1"/>
</dbReference>
<dbReference type="PANTHER" id="PTHR43877:SF1">
    <property type="entry name" value="ACETYLTRANSFERASE"/>
    <property type="match status" value="1"/>
</dbReference>
<dbReference type="GO" id="GO:0016746">
    <property type="term" value="F:acyltransferase activity"/>
    <property type="evidence" value="ECO:0007669"/>
    <property type="project" value="UniProtKB-KW"/>
</dbReference>
<dbReference type="InterPro" id="IPR050832">
    <property type="entry name" value="Bact_Acetyltransf"/>
</dbReference>
<dbReference type="EC" id="2.3.-.-" evidence="4"/>
<evidence type="ECO:0000256" key="2">
    <source>
        <dbReference type="ARBA" id="ARBA00023315"/>
    </source>
</evidence>
<dbReference type="EMBL" id="JBHSKD010000008">
    <property type="protein sequence ID" value="MFC5176728.1"/>
    <property type="molecule type" value="Genomic_DNA"/>
</dbReference>
<organism evidence="4 5">
    <name type="scientific">Nocardioides taihuensis</name>
    <dbReference type="NCBI Taxonomy" id="1835606"/>
    <lineage>
        <taxon>Bacteria</taxon>
        <taxon>Bacillati</taxon>
        <taxon>Actinomycetota</taxon>
        <taxon>Actinomycetes</taxon>
        <taxon>Propionibacteriales</taxon>
        <taxon>Nocardioidaceae</taxon>
        <taxon>Nocardioides</taxon>
    </lineage>
</organism>
<proteinExistence type="predicted"/>
<keyword evidence="1 4" id="KW-0808">Transferase</keyword>
<evidence type="ECO:0000259" key="3">
    <source>
        <dbReference type="PROSITE" id="PS51186"/>
    </source>
</evidence>
<dbReference type="CDD" id="cd04301">
    <property type="entry name" value="NAT_SF"/>
    <property type="match status" value="1"/>
</dbReference>
<dbReference type="InterPro" id="IPR000182">
    <property type="entry name" value="GNAT_dom"/>
</dbReference>